<gene>
    <name evidence="1" type="ORF">KK083_28975</name>
</gene>
<dbReference type="Proteomes" id="UP001319200">
    <property type="component" value="Unassembled WGS sequence"/>
</dbReference>
<dbReference type="EMBL" id="JAHESF010000052">
    <property type="protein sequence ID" value="MBT1700961.1"/>
    <property type="molecule type" value="Genomic_DNA"/>
</dbReference>
<dbReference type="AlphaFoldDB" id="A0AAP2DR47"/>
<proteinExistence type="predicted"/>
<sequence length="151" mass="17436">MKTIVQERSVVREPSATQKKFYEDQYAMVSFVESVPCIKVKLSGVPHSSEHYQYVHSKLLEFIHSEIENYCRLHLLTDSTQAGLVLDEDLSYYKMNVIPAIEKAGIRYHAIVIPQSLFGRLFFQEISLSTKKLKVAYFNTISGACKWLKNR</sequence>
<evidence type="ECO:0000313" key="1">
    <source>
        <dbReference type="EMBL" id="MBT1700961.1"/>
    </source>
</evidence>
<comment type="caution">
    <text evidence="1">The sequence shown here is derived from an EMBL/GenBank/DDBJ whole genome shotgun (WGS) entry which is preliminary data.</text>
</comment>
<dbReference type="RefSeq" id="WP_254169649.1">
    <property type="nucleotide sequence ID" value="NZ_JAHESF010000052.1"/>
</dbReference>
<protein>
    <recommendedName>
        <fullName evidence="3">STAS/SEC14 domain-containing protein</fullName>
    </recommendedName>
</protein>
<reference evidence="1 2" key="1">
    <citation type="submission" date="2021-05" db="EMBL/GenBank/DDBJ databases">
        <title>A Polyphasic approach of four new species of the genus Ohtaekwangia: Ohtaekwangia histidinii sp. nov., Ohtaekwangia cretensis sp. nov., Ohtaekwangia indiensis sp. nov., Ohtaekwangia reichenbachii sp. nov. from diverse environment.</title>
        <authorList>
            <person name="Octaviana S."/>
        </authorList>
    </citation>
    <scope>NUCLEOTIDE SEQUENCE [LARGE SCALE GENOMIC DNA]</scope>
    <source>
        <strain evidence="1 2">PWU4</strain>
    </source>
</reference>
<organism evidence="1 2">
    <name type="scientific">Chryseosolibacter histidini</name>
    <dbReference type="NCBI Taxonomy" id="2782349"/>
    <lineage>
        <taxon>Bacteria</taxon>
        <taxon>Pseudomonadati</taxon>
        <taxon>Bacteroidota</taxon>
        <taxon>Cytophagia</taxon>
        <taxon>Cytophagales</taxon>
        <taxon>Chryseotaleaceae</taxon>
        <taxon>Chryseosolibacter</taxon>
    </lineage>
</organism>
<name>A0AAP2DR47_9BACT</name>
<evidence type="ECO:0000313" key="2">
    <source>
        <dbReference type="Proteomes" id="UP001319200"/>
    </source>
</evidence>
<evidence type="ECO:0008006" key="3">
    <source>
        <dbReference type="Google" id="ProtNLM"/>
    </source>
</evidence>
<keyword evidence="2" id="KW-1185">Reference proteome</keyword>
<accession>A0AAP2DR47</accession>